<dbReference type="EMBL" id="DSZZ01000113">
    <property type="protein sequence ID" value="HGU52375.1"/>
    <property type="molecule type" value="Genomic_DNA"/>
</dbReference>
<evidence type="ECO:0000259" key="1">
    <source>
        <dbReference type="PROSITE" id="PS51742"/>
    </source>
</evidence>
<accession>A0A7V4KBZ1</accession>
<proteinExistence type="predicted"/>
<dbReference type="Gene3D" id="3.30.1330.80">
    <property type="entry name" value="Hypothetical protein, similar to alpha- acetolactate decarboxylase, domain 2"/>
    <property type="match status" value="1"/>
</dbReference>
<reference evidence="2" key="1">
    <citation type="journal article" date="2020" name="mSystems">
        <title>Genome- and Community-Level Interaction Insights into Carbon Utilization and Element Cycling Functions of Hydrothermarchaeota in Hydrothermal Sediment.</title>
        <authorList>
            <person name="Zhou Z."/>
            <person name="Liu Y."/>
            <person name="Xu W."/>
            <person name="Pan J."/>
            <person name="Luo Z.H."/>
            <person name="Li M."/>
        </authorList>
    </citation>
    <scope>NUCLEOTIDE SEQUENCE [LARGE SCALE GENOMIC DNA]</scope>
    <source>
        <strain evidence="2">SpSt-61</strain>
    </source>
</reference>
<dbReference type="Pfam" id="PF03479">
    <property type="entry name" value="PCC"/>
    <property type="match status" value="1"/>
</dbReference>
<organism evidence="2">
    <name type="scientific">Fervidobacterium pennivorans</name>
    <dbReference type="NCBI Taxonomy" id="93466"/>
    <lineage>
        <taxon>Bacteria</taxon>
        <taxon>Thermotogati</taxon>
        <taxon>Thermotogota</taxon>
        <taxon>Thermotogae</taxon>
        <taxon>Thermotogales</taxon>
        <taxon>Fervidobacteriaceae</taxon>
        <taxon>Fervidobacterium</taxon>
    </lineage>
</organism>
<sequence length="139" mass="15059">MIFEEIKDISGAKIVLLKVESGEDLLASMQSFVEKMNIKNAVIVSGIGSAVSYSFHVVSSSELPPKETYPRDDIPVDISNIQGYVIDGKVHAHITFSTSQVSFGGHLEPGVKVLTFAIVTLIVLPGELNISSWDKIVKT</sequence>
<dbReference type="PANTHER" id="PTHR34988">
    <property type="entry name" value="PROTEIN, PUTATIVE-RELATED"/>
    <property type="match status" value="1"/>
</dbReference>
<dbReference type="GO" id="GO:0003677">
    <property type="term" value="F:DNA binding"/>
    <property type="evidence" value="ECO:0007669"/>
    <property type="project" value="UniProtKB-KW"/>
</dbReference>
<dbReference type="PANTHER" id="PTHR34988:SF1">
    <property type="entry name" value="DNA-BINDING PROTEIN"/>
    <property type="match status" value="1"/>
</dbReference>
<name>A0A7V4KBZ1_FERPE</name>
<keyword evidence="2" id="KW-0238">DNA-binding</keyword>
<dbReference type="AlphaFoldDB" id="A0A7V4KBZ1"/>
<protein>
    <submittedName>
        <fullName evidence="2">DNA-binding protein</fullName>
    </submittedName>
</protein>
<gene>
    <name evidence="2" type="ORF">ENT78_02440</name>
</gene>
<dbReference type="SUPFAM" id="SSF117856">
    <property type="entry name" value="AF0104/ALDC/Ptd012-like"/>
    <property type="match status" value="1"/>
</dbReference>
<feature type="domain" description="PPC" evidence="1">
    <location>
        <begin position="9"/>
        <end position="139"/>
    </location>
</feature>
<dbReference type="InterPro" id="IPR005175">
    <property type="entry name" value="PPC_dom"/>
</dbReference>
<dbReference type="CDD" id="cd11378">
    <property type="entry name" value="DUF296"/>
    <property type="match status" value="1"/>
</dbReference>
<evidence type="ECO:0000313" key="2">
    <source>
        <dbReference type="EMBL" id="HGU52375.1"/>
    </source>
</evidence>
<dbReference type="PROSITE" id="PS51742">
    <property type="entry name" value="PPC"/>
    <property type="match status" value="1"/>
</dbReference>
<comment type="caution">
    <text evidence="2">The sequence shown here is derived from an EMBL/GenBank/DDBJ whole genome shotgun (WGS) entry which is preliminary data.</text>
</comment>